<dbReference type="KEGG" id="pacr:FXN63_05385"/>
<evidence type="ECO:0000256" key="6">
    <source>
        <dbReference type="ARBA" id="ARBA00022989"/>
    </source>
</evidence>
<evidence type="ECO:0000256" key="4">
    <source>
        <dbReference type="ARBA" id="ARBA00022519"/>
    </source>
</evidence>
<evidence type="ECO:0000259" key="10">
    <source>
        <dbReference type="Pfam" id="PF19029"/>
    </source>
</evidence>
<keyword evidence="6 8" id="KW-1133">Transmembrane helix</keyword>
<accession>A0A5C0ASW9</accession>
<evidence type="ECO:0000256" key="7">
    <source>
        <dbReference type="ARBA" id="ARBA00023136"/>
    </source>
</evidence>
<dbReference type="GO" id="GO:0043022">
    <property type="term" value="F:ribosome binding"/>
    <property type="evidence" value="ECO:0007669"/>
    <property type="project" value="InterPro"/>
</dbReference>
<comment type="subcellular location">
    <subcellularLocation>
        <location evidence="1">Cell inner membrane</location>
        <topology evidence="1">Single-pass membrane protein</topology>
    </subcellularLocation>
</comment>
<dbReference type="Pfam" id="PF19029">
    <property type="entry name" value="DUF883_C"/>
    <property type="match status" value="1"/>
</dbReference>
<dbReference type="EMBL" id="CP043046">
    <property type="protein sequence ID" value="QEI05338.1"/>
    <property type="molecule type" value="Genomic_DNA"/>
</dbReference>
<comment type="similarity">
    <text evidence="2">Belongs to the ElaB/YgaM/YqjD family.</text>
</comment>
<dbReference type="AlphaFoldDB" id="A0A5C0ASW9"/>
<protein>
    <submittedName>
        <fullName evidence="11">DUF883 domain-containing protein</fullName>
    </submittedName>
</protein>
<proteinExistence type="inferred from homology"/>
<sequence length="105" mass="11382">MSTNLTDVSSRDRVAQNFRDLVNDAEALLKSTAAYTGEGYETARANVVSRIETAKGAIHDLEGRAIDRYKEASANTETYVRANPWQAVGIAVAVGALVGFIAHRR</sequence>
<evidence type="ECO:0000256" key="5">
    <source>
        <dbReference type="ARBA" id="ARBA00022692"/>
    </source>
</evidence>
<reference evidence="11 12" key="1">
    <citation type="submission" date="2019-08" db="EMBL/GenBank/DDBJ databases">
        <title>Amphibian skin-associated Pigmentiphaga: genome sequence and occurrence across geography and hosts.</title>
        <authorList>
            <person name="Bletz M.C."/>
            <person name="Bunk B."/>
            <person name="Sproeer C."/>
            <person name="Biwer P."/>
            <person name="Reiter S."/>
            <person name="Rabemananjara F.C.E."/>
            <person name="Schulz S."/>
            <person name="Overmann J."/>
            <person name="Vences M."/>
        </authorList>
    </citation>
    <scope>NUCLEOTIDE SEQUENCE [LARGE SCALE GENOMIC DNA]</scope>
    <source>
        <strain evidence="11 12">Mada1488</strain>
    </source>
</reference>
<keyword evidence="7 8" id="KW-0472">Membrane</keyword>
<feature type="domain" description="DUF883" evidence="10">
    <location>
        <begin position="76"/>
        <end position="105"/>
    </location>
</feature>
<dbReference type="OrthoDB" id="8640387at2"/>
<organism evidence="11 12">
    <name type="scientific">Pigmentiphaga aceris</name>
    <dbReference type="NCBI Taxonomy" id="1940612"/>
    <lineage>
        <taxon>Bacteria</taxon>
        <taxon>Pseudomonadati</taxon>
        <taxon>Pseudomonadota</taxon>
        <taxon>Betaproteobacteria</taxon>
        <taxon>Burkholderiales</taxon>
        <taxon>Alcaligenaceae</taxon>
        <taxon>Pigmentiphaga</taxon>
    </lineage>
</organism>
<feature type="domain" description="DUF883" evidence="9">
    <location>
        <begin position="12"/>
        <end position="63"/>
    </location>
</feature>
<keyword evidence="4" id="KW-0997">Cell inner membrane</keyword>
<dbReference type="Proteomes" id="UP000325161">
    <property type="component" value="Chromosome"/>
</dbReference>
<evidence type="ECO:0000256" key="8">
    <source>
        <dbReference type="SAM" id="Phobius"/>
    </source>
</evidence>
<keyword evidence="3" id="KW-1003">Cell membrane</keyword>
<evidence type="ECO:0000313" key="12">
    <source>
        <dbReference type="Proteomes" id="UP000325161"/>
    </source>
</evidence>
<dbReference type="Pfam" id="PF05957">
    <property type="entry name" value="DUF883"/>
    <property type="match status" value="1"/>
</dbReference>
<evidence type="ECO:0000256" key="2">
    <source>
        <dbReference type="ARBA" id="ARBA00010423"/>
    </source>
</evidence>
<dbReference type="InterPro" id="IPR043605">
    <property type="entry name" value="DUF883_C"/>
</dbReference>
<dbReference type="PANTHER" id="PTHR35893">
    <property type="entry name" value="INNER MEMBRANE PROTEIN-RELATED"/>
    <property type="match status" value="1"/>
</dbReference>
<evidence type="ECO:0000259" key="9">
    <source>
        <dbReference type="Pfam" id="PF05957"/>
    </source>
</evidence>
<keyword evidence="5 8" id="KW-0812">Transmembrane</keyword>
<dbReference type="InterPro" id="IPR010279">
    <property type="entry name" value="YqjD/ElaB"/>
</dbReference>
<gene>
    <name evidence="11" type="ORF">FXN63_05385</name>
</gene>
<feature type="transmembrane region" description="Helical" evidence="8">
    <location>
        <begin position="85"/>
        <end position="102"/>
    </location>
</feature>
<evidence type="ECO:0000256" key="1">
    <source>
        <dbReference type="ARBA" id="ARBA00004377"/>
    </source>
</evidence>
<dbReference type="RefSeq" id="WP_148813492.1">
    <property type="nucleotide sequence ID" value="NZ_CP043046.1"/>
</dbReference>
<keyword evidence="12" id="KW-1185">Reference proteome</keyword>
<dbReference type="PANTHER" id="PTHR35893:SF3">
    <property type="entry name" value="INNER MEMBRANE PROTEIN"/>
    <property type="match status" value="1"/>
</dbReference>
<evidence type="ECO:0000313" key="11">
    <source>
        <dbReference type="EMBL" id="QEI05338.1"/>
    </source>
</evidence>
<dbReference type="InterPro" id="IPR043604">
    <property type="entry name" value="DUF883_N"/>
</dbReference>
<evidence type="ECO:0000256" key="3">
    <source>
        <dbReference type="ARBA" id="ARBA00022475"/>
    </source>
</evidence>
<name>A0A5C0ASW9_9BURK</name>
<dbReference type="GO" id="GO:0005886">
    <property type="term" value="C:plasma membrane"/>
    <property type="evidence" value="ECO:0007669"/>
    <property type="project" value="UniProtKB-SubCell"/>
</dbReference>